<evidence type="ECO:0000313" key="2">
    <source>
        <dbReference type="Proteomes" id="UP001549104"/>
    </source>
</evidence>
<dbReference type="Pfam" id="PF14286">
    <property type="entry name" value="DHHW"/>
    <property type="match status" value="1"/>
</dbReference>
<evidence type="ECO:0000313" key="1">
    <source>
        <dbReference type="EMBL" id="MET3657622.1"/>
    </source>
</evidence>
<dbReference type="RefSeq" id="WP_067204247.1">
    <property type="nucleotide sequence ID" value="NZ_CP014616.1"/>
</dbReference>
<name>A0ABV2K963_SPOPS</name>
<protein>
    <recommendedName>
        <fullName evidence="3">AlgX/AlgJ SGNH hydrolase-like domain-containing protein</fullName>
    </recommendedName>
</protein>
<accession>A0ABV2K963</accession>
<comment type="caution">
    <text evidence="1">The sequence shown here is derived from an EMBL/GenBank/DDBJ whole genome shotgun (WGS) entry which is preliminary data.</text>
</comment>
<evidence type="ECO:0008006" key="3">
    <source>
        <dbReference type="Google" id="ProtNLM"/>
    </source>
</evidence>
<proteinExistence type="predicted"/>
<dbReference type="Proteomes" id="UP001549104">
    <property type="component" value="Unassembled WGS sequence"/>
</dbReference>
<dbReference type="InterPro" id="IPR025945">
    <property type="entry name" value="DHHW"/>
</dbReference>
<organism evidence="1 2">
    <name type="scientific">Sporosarcina psychrophila</name>
    <name type="common">Bacillus psychrophilus</name>
    <dbReference type="NCBI Taxonomy" id="1476"/>
    <lineage>
        <taxon>Bacteria</taxon>
        <taxon>Bacillati</taxon>
        <taxon>Bacillota</taxon>
        <taxon>Bacilli</taxon>
        <taxon>Bacillales</taxon>
        <taxon>Caryophanaceae</taxon>
        <taxon>Sporosarcina</taxon>
    </lineage>
</organism>
<dbReference type="EMBL" id="JBEPME010000003">
    <property type="protein sequence ID" value="MET3657622.1"/>
    <property type="molecule type" value="Genomic_DNA"/>
</dbReference>
<reference evidence="1 2" key="1">
    <citation type="submission" date="2024-06" db="EMBL/GenBank/DDBJ databases">
        <title>Sorghum-associated microbial communities from plants grown in Nebraska, USA.</title>
        <authorList>
            <person name="Schachtman D."/>
        </authorList>
    </citation>
    <scope>NUCLEOTIDE SEQUENCE [LARGE SCALE GENOMIC DNA]</scope>
    <source>
        <strain evidence="1 2">1288</strain>
    </source>
</reference>
<sequence length="377" mass="43751">MSIHKKCFVGVFLVFIFGIGLFNVLASDRAFSERENRPLAQMPEWTLPNFYSGKLTARYETYMSDQFIWKDGWVRLKAMSERASLKKENNGVFFGKDGFLIEPFEKPGEQFDKNIEYVKRFAANAEGIQSYVLLAPTSIALYEDKLPLFAQTSSEREAFETAKEKLDSVMEVIDVYDALKSQSNEQIYFRTDHHWTMRGAYLAYRDSARALGIKPYEEDDFRIKTVAENFFGTLHSKTNAIGVEPDKIEVYLPNFETTQTVTYEDGRQSESLYEWDYLEKKDKYSLFLDGNHTLVKIKTGVGNGRKLAIVKDSYAHAFIPFLANHFEEIHVLDLRYYHSDVLMYLNDQNISEVLFLYNVANFTKDPNMIWLSQSTLK</sequence>
<gene>
    <name evidence="1" type="ORF">ABIC55_002709</name>
</gene>
<keyword evidence="2" id="KW-1185">Reference proteome</keyword>